<dbReference type="Proteomes" id="UP000245207">
    <property type="component" value="Unassembled WGS sequence"/>
</dbReference>
<reference evidence="3 4" key="1">
    <citation type="journal article" date="2018" name="Mol. Plant">
        <title>The genome of Artemisia annua provides insight into the evolution of Asteraceae family and artemisinin biosynthesis.</title>
        <authorList>
            <person name="Shen Q."/>
            <person name="Zhang L."/>
            <person name="Liao Z."/>
            <person name="Wang S."/>
            <person name="Yan T."/>
            <person name="Shi P."/>
            <person name="Liu M."/>
            <person name="Fu X."/>
            <person name="Pan Q."/>
            <person name="Wang Y."/>
            <person name="Lv Z."/>
            <person name="Lu X."/>
            <person name="Zhang F."/>
            <person name="Jiang W."/>
            <person name="Ma Y."/>
            <person name="Chen M."/>
            <person name="Hao X."/>
            <person name="Li L."/>
            <person name="Tang Y."/>
            <person name="Lv G."/>
            <person name="Zhou Y."/>
            <person name="Sun X."/>
            <person name="Brodelius P.E."/>
            <person name="Rose J.K.C."/>
            <person name="Tang K."/>
        </authorList>
    </citation>
    <scope>NUCLEOTIDE SEQUENCE [LARGE SCALE GENOMIC DNA]</scope>
    <source>
        <strain evidence="4">cv. Huhao1</strain>
        <tissue evidence="3">Leaf</tissue>
    </source>
</reference>
<dbReference type="OrthoDB" id="1937044at2759"/>
<dbReference type="GO" id="GO:0009055">
    <property type="term" value="F:electron transfer activity"/>
    <property type="evidence" value="ECO:0007669"/>
    <property type="project" value="InterPro"/>
</dbReference>
<sequence length="103" mass="10415">MHQTKPIMKYKDSPSKSKLVESGAFYFISGAEGSCDKGERLAIEVLSHAGGSSAASTPSSSPNGSSSNIVPPPANAPKANAARSIIVGVSSMVMTASVTVSMA</sequence>
<feature type="region of interest" description="Disordered" evidence="1">
    <location>
        <begin position="48"/>
        <end position="77"/>
    </location>
</feature>
<keyword evidence="4" id="KW-1185">Reference proteome</keyword>
<comment type="caution">
    <text evidence="3">The sequence shown here is derived from an EMBL/GenBank/DDBJ whole genome shotgun (WGS) entry which is preliminary data.</text>
</comment>
<dbReference type="Gene3D" id="2.60.40.420">
    <property type="entry name" value="Cupredoxins - blue copper proteins"/>
    <property type="match status" value="1"/>
</dbReference>
<organism evidence="3 4">
    <name type="scientific">Artemisia annua</name>
    <name type="common">Sweet wormwood</name>
    <dbReference type="NCBI Taxonomy" id="35608"/>
    <lineage>
        <taxon>Eukaryota</taxon>
        <taxon>Viridiplantae</taxon>
        <taxon>Streptophyta</taxon>
        <taxon>Embryophyta</taxon>
        <taxon>Tracheophyta</taxon>
        <taxon>Spermatophyta</taxon>
        <taxon>Magnoliopsida</taxon>
        <taxon>eudicotyledons</taxon>
        <taxon>Gunneridae</taxon>
        <taxon>Pentapetalae</taxon>
        <taxon>asterids</taxon>
        <taxon>campanulids</taxon>
        <taxon>Asterales</taxon>
        <taxon>Asteraceae</taxon>
        <taxon>Asteroideae</taxon>
        <taxon>Anthemideae</taxon>
        <taxon>Artemisiinae</taxon>
        <taxon>Artemisia</taxon>
    </lineage>
</organism>
<name>A0A2U1Q515_ARTAN</name>
<evidence type="ECO:0000256" key="1">
    <source>
        <dbReference type="SAM" id="MobiDB-lite"/>
    </source>
</evidence>
<dbReference type="InterPro" id="IPR008972">
    <property type="entry name" value="Cupredoxin"/>
</dbReference>
<protein>
    <submittedName>
        <fullName evidence="3">Early nodulin-like protein 11</fullName>
    </submittedName>
</protein>
<evidence type="ECO:0000259" key="2">
    <source>
        <dbReference type="PROSITE" id="PS51485"/>
    </source>
</evidence>
<evidence type="ECO:0000313" key="3">
    <source>
        <dbReference type="EMBL" id="PWA93099.1"/>
    </source>
</evidence>
<proteinExistence type="predicted"/>
<dbReference type="InterPro" id="IPR003245">
    <property type="entry name" value="Phytocyanin_dom"/>
</dbReference>
<dbReference type="SUPFAM" id="SSF49503">
    <property type="entry name" value="Cupredoxins"/>
    <property type="match status" value="1"/>
</dbReference>
<evidence type="ECO:0000313" key="4">
    <source>
        <dbReference type="Proteomes" id="UP000245207"/>
    </source>
</evidence>
<gene>
    <name evidence="3" type="ORF">CTI12_AA074080</name>
</gene>
<dbReference type="AlphaFoldDB" id="A0A2U1Q515"/>
<feature type="compositionally biased region" description="Low complexity" evidence="1">
    <location>
        <begin position="48"/>
        <end position="68"/>
    </location>
</feature>
<accession>A0A2U1Q515</accession>
<dbReference type="PROSITE" id="PS51485">
    <property type="entry name" value="PHYTOCYANIN"/>
    <property type="match status" value="1"/>
</dbReference>
<dbReference type="EMBL" id="PKPP01000411">
    <property type="protein sequence ID" value="PWA93099.1"/>
    <property type="molecule type" value="Genomic_DNA"/>
</dbReference>
<dbReference type="STRING" id="35608.A0A2U1Q515"/>
<feature type="domain" description="Phytocyanin" evidence="2">
    <location>
        <begin position="1"/>
        <end position="47"/>
    </location>
</feature>